<dbReference type="OrthoDB" id="421121at2759"/>
<dbReference type="Pfam" id="PF13844">
    <property type="entry name" value="Glyco_transf_41"/>
    <property type="match status" value="1"/>
</dbReference>
<feature type="region of interest" description="Disordered" evidence="5">
    <location>
        <begin position="1"/>
        <end position="31"/>
    </location>
</feature>
<sequence length="293" mass="32051">MPPVRRVSTPNGKGPPQGETIQVEPKPQMTPAPDILGSIQVTARKPVRPVIQVQQPVQARPTVRSSLVRGGIATSDGKRDRWHVDEAGELVDSLQPGAQSSGWIKRVVDLVRKQLADGEEWGIGCINSAKGLEKFVVDTLRTWAGHKWEGARVDLYVRPHQRPLAAYTRPLLPASLAVPPAPTRNGLRISTSTLKSLWLPPTVHRPPPPPAPHLNVGYVSGNFNNHPLAHLTQSVFGLHDPTRVRAFYYATTASDGSVHRAQIEREAPVFCDATLWPVEQLVAQIVADGIYIS</sequence>
<dbReference type="PANTHER" id="PTHR44998">
    <property type="match status" value="1"/>
</dbReference>
<evidence type="ECO:0000313" key="7">
    <source>
        <dbReference type="EMBL" id="KAF2396266.1"/>
    </source>
</evidence>
<dbReference type="EMBL" id="ML996707">
    <property type="protein sequence ID" value="KAF2396266.1"/>
    <property type="molecule type" value="Genomic_DNA"/>
</dbReference>
<accession>A0A6G1HK84</accession>
<keyword evidence="4" id="KW-0802">TPR repeat</keyword>
<keyword evidence="8" id="KW-1185">Reference proteome</keyword>
<name>A0A6G1HK84_9PEZI</name>
<organism evidence="7 8">
    <name type="scientific">Trichodelitschia bisporula</name>
    <dbReference type="NCBI Taxonomy" id="703511"/>
    <lineage>
        <taxon>Eukaryota</taxon>
        <taxon>Fungi</taxon>
        <taxon>Dikarya</taxon>
        <taxon>Ascomycota</taxon>
        <taxon>Pezizomycotina</taxon>
        <taxon>Dothideomycetes</taxon>
        <taxon>Dothideomycetes incertae sedis</taxon>
        <taxon>Phaeotrichales</taxon>
        <taxon>Phaeotrichaceae</taxon>
        <taxon>Trichodelitschia</taxon>
    </lineage>
</organism>
<gene>
    <name evidence="7" type="ORF">EJ06DRAFT_559852</name>
</gene>
<evidence type="ECO:0000256" key="3">
    <source>
        <dbReference type="ARBA" id="ARBA00022737"/>
    </source>
</evidence>
<comment type="pathway">
    <text evidence="1">Protein modification; protein glycosylation.</text>
</comment>
<evidence type="ECO:0000313" key="8">
    <source>
        <dbReference type="Proteomes" id="UP000799640"/>
    </source>
</evidence>
<feature type="domain" description="O-GlcNAc transferase C-terminal" evidence="6">
    <location>
        <begin position="213"/>
        <end position="292"/>
    </location>
</feature>
<dbReference type="AlphaFoldDB" id="A0A6G1HK84"/>
<keyword evidence="2" id="KW-0808">Transferase</keyword>
<dbReference type="GO" id="GO:0006493">
    <property type="term" value="P:protein O-linked glycosylation"/>
    <property type="evidence" value="ECO:0007669"/>
    <property type="project" value="TreeGrafter"/>
</dbReference>
<evidence type="ECO:0000256" key="2">
    <source>
        <dbReference type="ARBA" id="ARBA00022679"/>
    </source>
</evidence>
<dbReference type="PANTHER" id="PTHR44998:SF1">
    <property type="entry name" value="UDP-N-ACETYLGLUCOSAMINE--PEPTIDE N-ACETYLGLUCOSAMINYLTRANSFERASE 110 KDA SUBUNIT"/>
    <property type="match status" value="1"/>
</dbReference>
<dbReference type="GO" id="GO:0016757">
    <property type="term" value="F:glycosyltransferase activity"/>
    <property type="evidence" value="ECO:0007669"/>
    <property type="project" value="TreeGrafter"/>
</dbReference>
<evidence type="ECO:0000259" key="6">
    <source>
        <dbReference type="Pfam" id="PF13844"/>
    </source>
</evidence>
<protein>
    <recommendedName>
        <fullName evidence="6">O-GlcNAc transferase C-terminal domain-containing protein</fullName>
    </recommendedName>
</protein>
<dbReference type="Proteomes" id="UP000799640">
    <property type="component" value="Unassembled WGS sequence"/>
</dbReference>
<evidence type="ECO:0000256" key="4">
    <source>
        <dbReference type="ARBA" id="ARBA00022803"/>
    </source>
</evidence>
<proteinExistence type="predicted"/>
<keyword evidence="3" id="KW-0677">Repeat</keyword>
<dbReference type="Gene3D" id="3.40.50.11380">
    <property type="match status" value="1"/>
</dbReference>
<reference evidence="7" key="1">
    <citation type="journal article" date="2020" name="Stud. Mycol.">
        <title>101 Dothideomycetes genomes: a test case for predicting lifestyles and emergence of pathogens.</title>
        <authorList>
            <person name="Haridas S."/>
            <person name="Albert R."/>
            <person name="Binder M."/>
            <person name="Bloem J."/>
            <person name="Labutti K."/>
            <person name="Salamov A."/>
            <person name="Andreopoulos B."/>
            <person name="Baker S."/>
            <person name="Barry K."/>
            <person name="Bills G."/>
            <person name="Bluhm B."/>
            <person name="Cannon C."/>
            <person name="Castanera R."/>
            <person name="Culley D."/>
            <person name="Daum C."/>
            <person name="Ezra D."/>
            <person name="Gonzalez J."/>
            <person name="Henrissat B."/>
            <person name="Kuo A."/>
            <person name="Liang C."/>
            <person name="Lipzen A."/>
            <person name="Lutzoni F."/>
            <person name="Magnuson J."/>
            <person name="Mondo S."/>
            <person name="Nolan M."/>
            <person name="Ohm R."/>
            <person name="Pangilinan J."/>
            <person name="Park H.-J."/>
            <person name="Ramirez L."/>
            <person name="Alfaro M."/>
            <person name="Sun H."/>
            <person name="Tritt A."/>
            <person name="Yoshinaga Y."/>
            <person name="Zwiers L.-H."/>
            <person name="Turgeon B."/>
            <person name="Goodwin S."/>
            <person name="Spatafora J."/>
            <person name="Crous P."/>
            <person name="Grigoriev I."/>
        </authorList>
    </citation>
    <scope>NUCLEOTIDE SEQUENCE</scope>
    <source>
        <strain evidence="7">CBS 262.69</strain>
    </source>
</reference>
<evidence type="ECO:0000256" key="1">
    <source>
        <dbReference type="ARBA" id="ARBA00004922"/>
    </source>
</evidence>
<dbReference type="InterPro" id="IPR029489">
    <property type="entry name" value="OGT/SEC/SPY_C"/>
</dbReference>
<evidence type="ECO:0000256" key="5">
    <source>
        <dbReference type="SAM" id="MobiDB-lite"/>
    </source>
</evidence>